<proteinExistence type="predicted"/>
<organism evidence="1 2">
    <name type="scientific">Pararobbsia alpina</name>
    <dbReference type="NCBI Taxonomy" id="621374"/>
    <lineage>
        <taxon>Bacteria</taxon>
        <taxon>Pseudomonadati</taxon>
        <taxon>Pseudomonadota</taxon>
        <taxon>Betaproteobacteria</taxon>
        <taxon>Burkholderiales</taxon>
        <taxon>Burkholderiaceae</taxon>
        <taxon>Pararobbsia</taxon>
    </lineage>
</organism>
<dbReference type="Gene3D" id="3.40.1350.10">
    <property type="match status" value="1"/>
</dbReference>
<reference evidence="1 2" key="1">
    <citation type="submission" date="2020-04" db="EMBL/GenBank/DDBJ databases">
        <authorList>
            <person name="De Canck E."/>
        </authorList>
    </citation>
    <scope>NUCLEOTIDE SEQUENCE [LARGE SCALE GENOMIC DNA]</scope>
    <source>
        <strain evidence="1 2">LMG 28138</strain>
    </source>
</reference>
<dbReference type="GO" id="GO:0003676">
    <property type="term" value="F:nucleic acid binding"/>
    <property type="evidence" value="ECO:0007669"/>
    <property type="project" value="InterPro"/>
</dbReference>
<accession>A0A6S7BL80</accession>
<name>A0A6S7BL80_9BURK</name>
<gene>
    <name evidence="1" type="ORF">LMG28138_05502</name>
</gene>
<keyword evidence="2" id="KW-1185">Reference proteome</keyword>
<dbReference type="EMBL" id="CADIKM010000063">
    <property type="protein sequence ID" value="CAB3804367.1"/>
    <property type="molecule type" value="Genomic_DNA"/>
</dbReference>
<dbReference type="RefSeq" id="WP_175108063.1">
    <property type="nucleotide sequence ID" value="NZ_CADIKM010000063.1"/>
</dbReference>
<sequence length="370" mass="42102">MAGVYLLQHDNRLVEFVEAPYDSEALLQELLQQHPGLLAGELVDSATPRRWLLVKREAGIPDGTDTANRWSIDHLYLDQDGIPTLVEVKRSTDTRIRREVVGQMLDYAANSVVYWSVEVIREQYMRTHEPTGDADLQLAEFLEDADPEEFWSKVKSNLQAGKIRMLFVADRVPKELRRIVEFLNVQMDPAEVLALEIRQYVGENLKTFVPSIIGQTSEAEIRKTSSRPGRDWDETTFFEVLRERDAAGVTHTRKLLEWAYSHSSVEWGHGQMTGSFVPMVESTTKPQALFAMYTGGTVELYFRFLSNKPPFNDPKSLDEAVARVNAALPKPLVDDAARRKPNVRLSELSDAQFLRLLDALAWMAQKIRAV</sequence>
<evidence type="ECO:0000313" key="1">
    <source>
        <dbReference type="EMBL" id="CAB3804367.1"/>
    </source>
</evidence>
<protein>
    <submittedName>
        <fullName evidence="1">Uncharacterized protein</fullName>
    </submittedName>
</protein>
<dbReference type="InterPro" id="IPR011856">
    <property type="entry name" value="tRNA_endonuc-like_dom_sf"/>
</dbReference>
<evidence type="ECO:0000313" key="2">
    <source>
        <dbReference type="Proteomes" id="UP000494115"/>
    </source>
</evidence>
<dbReference type="AlphaFoldDB" id="A0A6S7BL80"/>
<dbReference type="Proteomes" id="UP000494115">
    <property type="component" value="Unassembled WGS sequence"/>
</dbReference>